<keyword evidence="2" id="KW-1185">Reference proteome</keyword>
<dbReference type="RefSeq" id="WP_184566702.1">
    <property type="nucleotide sequence ID" value="NZ_JACIEI010000010.1"/>
</dbReference>
<dbReference type="EMBL" id="JACIEI010000010">
    <property type="protein sequence ID" value="MBB3995098.1"/>
    <property type="molecule type" value="Genomic_DNA"/>
</dbReference>
<reference evidence="1 2" key="1">
    <citation type="submission" date="2020-08" db="EMBL/GenBank/DDBJ databases">
        <title>Genomic Encyclopedia of Type Strains, Phase IV (KMG-IV): sequencing the most valuable type-strain genomes for metagenomic binning, comparative biology and taxonomic classification.</title>
        <authorList>
            <person name="Goeker M."/>
        </authorList>
    </citation>
    <scope>NUCLEOTIDE SEQUENCE [LARGE SCALE GENOMIC DNA]</scope>
    <source>
        <strain evidence="1 2">DSM 102234</strain>
    </source>
</reference>
<dbReference type="AlphaFoldDB" id="A0A7W6EBD9"/>
<dbReference type="Proteomes" id="UP000530268">
    <property type="component" value="Unassembled WGS sequence"/>
</dbReference>
<gene>
    <name evidence="1" type="ORF">GGR95_002748</name>
</gene>
<protein>
    <submittedName>
        <fullName evidence="1">Uncharacterized protein</fullName>
    </submittedName>
</protein>
<accession>A0A7W6EBD9</accession>
<proteinExistence type="predicted"/>
<sequence>MTNFFHTQPLEELCARSLEKIKHVTDAATSTEVAGTAHNQNAIRKSMNTLSEGKFLRHDAYEDLDRVISILAEELDRETRDFVPIFHGRNDPDEGAIGTVIHERVLTSRGEQVADCLRNLRVLREMLLVLGHRFAAERIVNRRFGT</sequence>
<name>A0A7W6EBD9_9RHOB</name>
<organism evidence="1 2">
    <name type="scientific">Sulfitobacter undariae</name>
    <dbReference type="NCBI Taxonomy" id="1563671"/>
    <lineage>
        <taxon>Bacteria</taxon>
        <taxon>Pseudomonadati</taxon>
        <taxon>Pseudomonadota</taxon>
        <taxon>Alphaproteobacteria</taxon>
        <taxon>Rhodobacterales</taxon>
        <taxon>Roseobacteraceae</taxon>
        <taxon>Sulfitobacter</taxon>
    </lineage>
</organism>
<evidence type="ECO:0000313" key="2">
    <source>
        <dbReference type="Proteomes" id="UP000530268"/>
    </source>
</evidence>
<comment type="caution">
    <text evidence="1">The sequence shown here is derived from an EMBL/GenBank/DDBJ whole genome shotgun (WGS) entry which is preliminary data.</text>
</comment>
<evidence type="ECO:0000313" key="1">
    <source>
        <dbReference type="EMBL" id="MBB3995098.1"/>
    </source>
</evidence>